<dbReference type="InterPro" id="IPR000335">
    <property type="entry name" value="Bleomycin-R"/>
</dbReference>
<sequence>MQAANGQGELGRAVPILRITSVEDAIDYYVGVLGFGIDWEHRFEPGLPLYAQVSRSGAVLHLSEHAGDGTPGAAVWIAVDDVQELRDEFLERITEDGSIGELDKDAPGGPTFEAIDPFDNVLRFAQRSGP</sequence>
<dbReference type="EMBL" id="JBHLTG010000007">
    <property type="protein sequence ID" value="MFC0681136.1"/>
    <property type="molecule type" value="Genomic_DNA"/>
</dbReference>
<evidence type="ECO:0000259" key="4">
    <source>
        <dbReference type="PROSITE" id="PS51819"/>
    </source>
</evidence>
<keyword evidence="3" id="KW-0046">Antibiotic resistance</keyword>
<accession>A0ABV6RWH6</accession>
<dbReference type="PROSITE" id="PS51819">
    <property type="entry name" value="VOC"/>
    <property type="match status" value="1"/>
</dbReference>
<dbReference type="RefSeq" id="WP_386673481.1">
    <property type="nucleotide sequence ID" value="NZ_JBHLTG010000007.1"/>
</dbReference>
<proteinExistence type="inferred from homology"/>
<evidence type="ECO:0000313" key="6">
    <source>
        <dbReference type="Proteomes" id="UP001589896"/>
    </source>
</evidence>
<evidence type="ECO:0000256" key="3">
    <source>
        <dbReference type="ARBA" id="ARBA00023251"/>
    </source>
</evidence>
<gene>
    <name evidence="5" type="ORF">ACFFGH_25180</name>
</gene>
<dbReference type="SUPFAM" id="SSF54593">
    <property type="entry name" value="Glyoxalase/Bleomycin resistance protein/Dihydroxybiphenyl dioxygenase"/>
    <property type="match status" value="1"/>
</dbReference>
<organism evidence="5 6">
    <name type="scientific">Lysobacter korlensis</name>
    <dbReference type="NCBI Taxonomy" id="553636"/>
    <lineage>
        <taxon>Bacteria</taxon>
        <taxon>Pseudomonadati</taxon>
        <taxon>Pseudomonadota</taxon>
        <taxon>Gammaproteobacteria</taxon>
        <taxon>Lysobacterales</taxon>
        <taxon>Lysobacteraceae</taxon>
        <taxon>Lysobacter</taxon>
    </lineage>
</organism>
<dbReference type="Proteomes" id="UP001589896">
    <property type="component" value="Unassembled WGS sequence"/>
</dbReference>
<reference evidence="5 6" key="1">
    <citation type="submission" date="2024-09" db="EMBL/GenBank/DDBJ databases">
        <authorList>
            <person name="Sun Q."/>
            <person name="Mori K."/>
        </authorList>
    </citation>
    <scope>NUCLEOTIDE SEQUENCE [LARGE SCALE GENOMIC DNA]</scope>
    <source>
        <strain evidence="5 6">KCTC 23076</strain>
    </source>
</reference>
<comment type="similarity">
    <text evidence="1">Belongs to the bleomycin resistance protein family.</text>
</comment>
<comment type="caution">
    <text evidence="5">The sequence shown here is derived from an EMBL/GenBank/DDBJ whole genome shotgun (WGS) entry which is preliminary data.</text>
</comment>
<evidence type="ECO:0000313" key="5">
    <source>
        <dbReference type="EMBL" id="MFC0681136.1"/>
    </source>
</evidence>
<evidence type="ECO:0000256" key="1">
    <source>
        <dbReference type="ARBA" id="ARBA00011051"/>
    </source>
</evidence>
<feature type="domain" description="VOC" evidence="4">
    <location>
        <begin position="9"/>
        <end position="127"/>
    </location>
</feature>
<keyword evidence="6" id="KW-1185">Reference proteome</keyword>
<dbReference type="Gene3D" id="3.10.180.10">
    <property type="entry name" value="2,3-Dihydroxybiphenyl 1,2-Dioxygenase, domain 1"/>
    <property type="match status" value="1"/>
</dbReference>
<evidence type="ECO:0000256" key="2">
    <source>
        <dbReference type="ARBA" id="ARBA00021572"/>
    </source>
</evidence>
<name>A0ABV6RWH6_9GAMM</name>
<dbReference type="InterPro" id="IPR029068">
    <property type="entry name" value="Glyas_Bleomycin-R_OHBP_Dase"/>
</dbReference>
<dbReference type="Pfam" id="PF19581">
    <property type="entry name" value="Glyoxalase_7"/>
    <property type="match status" value="1"/>
</dbReference>
<dbReference type="InterPro" id="IPR037523">
    <property type="entry name" value="VOC_core"/>
</dbReference>
<protein>
    <recommendedName>
        <fullName evidence="2">Bleomycin resistance protein</fullName>
    </recommendedName>
</protein>